<dbReference type="AlphaFoldDB" id="A0A5K8AKX9"/>
<protein>
    <recommendedName>
        <fullName evidence="5">EBNA-1 nuclear protein</fullName>
    </recommendedName>
</protein>
<evidence type="ECO:0000259" key="1">
    <source>
        <dbReference type="Pfam" id="PF07755"/>
    </source>
</evidence>
<dbReference type="PANTHER" id="PTHR40690:SF1">
    <property type="entry name" value="DUF1611 DOMAIN-CONTAINING PROTEIN"/>
    <property type="match status" value="1"/>
</dbReference>
<accession>A0A5K8AKX9</accession>
<reference evidence="3 4" key="1">
    <citation type="submission" date="2019-11" db="EMBL/GenBank/DDBJ databases">
        <title>Comparative genomics of hydrocarbon-degrading Desulfosarcina strains.</title>
        <authorList>
            <person name="Watanabe M."/>
            <person name="Kojima H."/>
            <person name="Fukui M."/>
        </authorList>
    </citation>
    <scope>NUCLEOTIDE SEQUENCE [LARGE SCALE GENOMIC DNA]</scope>
    <source>
        <strain evidence="4">oXyS1</strain>
    </source>
</reference>
<evidence type="ECO:0008006" key="5">
    <source>
        <dbReference type="Google" id="ProtNLM"/>
    </source>
</evidence>
<dbReference type="PIRSF" id="PIRSF026760">
    <property type="entry name" value="UCP026760"/>
    <property type="match status" value="1"/>
</dbReference>
<dbReference type="EMBL" id="AP021879">
    <property type="protein sequence ID" value="BBO92234.1"/>
    <property type="molecule type" value="Genomic_DNA"/>
</dbReference>
<organism evidence="3 4">
    <name type="scientific">Desulfosarcina ovata subsp. ovata</name>
    <dbReference type="NCBI Taxonomy" id="2752305"/>
    <lineage>
        <taxon>Bacteria</taxon>
        <taxon>Pseudomonadati</taxon>
        <taxon>Thermodesulfobacteriota</taxon>
        <taxon>Desulfobacteria</taxon>
        <taxon>Desulfobacterales</taxon>
        <taxon>Desulfosarcinaceae</taxon>
        <taxon>Desulfosarcina</taxon>
    </lineage>
</organism>
<evidence type="ECO:0000259" key="2">
    <source>
        <dbReference type="Pfam" id="PF17396"/>
    </source>
</evidence>
<dbReference type="Pfam" id="PF17396">
    <property type="entry name" value="DUF1611_N"/>
    <property type="match status" value="1"/>
</dbReference>
<name>A0A5K8AKX9_9BACT</name>
<gene>
    <name evidence="3" type="ORF">DSCOOX_54140</name>
</gene>
<dbReference type="Pfam" id="PF07755">
    <property type="entry name" value="DUF1611"/>
    <property type="match status" value="1"/>
</dbReference>
<keyword evidence="4" id="KW-1185">Reference proteome</keyword>
<evidence type="ECO:0000313" key="4">
    <source>
        <dbReference type="Proteomes" id="UP000422108"/>
    </source>
</evidence>
<feature type="domain" description="D-glutamate N-acetyltransferase-like C-terminal" evidence="1">
    <location>
        <begin position="145"/>
        <end position="343"/>
    </location>
</feature>
<feature type="domain" description="D-glutamate N-acetyltransferase-like N-terminal" evidence="2">
    <location>
        <begin position="41"/>
        <end position="136"/>
    </location>
</feature>
<dbReference type="InterPro" id="IPR035402">
    <property type="entry name" value="DgcN-like_N"/>
</dbReference>
<dbReference type="InterPro" id="IPR027417">
    <property type="entry name" value="P-loop_NTPase"/>
</dbReference>
<dbReference type="RefSeq" id="WP_197743419.1">
    <property type="nucleotide sequence ID" value="NZ_AP021879.1"/>
</dbReference>
<dbReference type="Gene3D" id="3.40.50.720">
    <property type="entry name" value="NAD(P)-binding Rossmann-like Domain"/>
    <property type="match status" value="1"/>
</dbReference>
<evidence type="ECO:0000313" key="3">
    <source>
        <dbReference type="EMBL" id="BBO92234.1"/>
    </source>
</evidence>
<dbReference type="InterPro" id="IPR011669">
    <property type="entry name" value="DgcN-like"/>
</dbReference>
<dbReference type="PANTHER" id="PTHR40690">
    <property type="entry name" value="GLL3100 PROTEIN"/>
    <property type="match status" value="1"/>
</dbReference>
<dbReference type="SUPFAM" id="SSF52540">
    <property type="entry name" value="P-loop containing nucleoside triphosphate hydrolases"/>
    <property type="match status" value="1"/>
</dbReference>
<dbReference type="InterPro" id="IPR035086">
    <property type="entry name" value="DgcN-like_C"/>
</dbReference>
<dbReference type="Proteomes" id="UP000422108">
    <property type="component" value="Chromosome"/>
</dbReference>
<proteinExistence type="predicted"/>
<sequence length="366" mass="39832">MMGTAIILTHGSLAQIDAKTAHGLIRGTERFNIIGVIDGNAAGRDAGEVLDGKPRNIPVYDTIENFMRATGIKPDYCIIGVALSGGRLNDAWQALLMDAIQRGISVVNGMHMLLGDIPAFRAAAEKYQVEIVDIRRLTPFDQRHYWSGRIFEMTVPRLAVLGVDCAVGKRTTCRLLLEACRQSDIHAEMIYTGQTGWLQGSPYGFILDATLNDFVSGELEAAVVRCEIEAAPDLILIEGQSSLQNPIGPCGSEMIKSANVKGVILQYTPFRKYFDGVEELGCRLPTVDDEIRMIEMYGSRVVAITLNGEGGTATDLATFAGELEARIGLPVVMPLEEGLDRILIAVRRFMVAHTGYPDTTILNAAC</sequence>
<dbReference type="Gene3D" id="3.40.50.300">
    <property type="entry name" value="P-loop containing nucleotide triphosphate hydrolases"/>
    <property type="match status" value="1"/>
</dbReference>